<evidence type="ECO:0000256" key="1">
    <source>
        <dbReference type="ARBA" id="ARBA00007626"/>
    </source>
</evidence>
<evidence type="ECO:0008006" key="6">
    <source>
        <dbReference type="Google" id="ProtNLM"/>
    </source>
</evidence>
<gene>
    <name evidence="4" type="ORF">F0562_019731</name>
</gene>
<evidence type="ECO:0000313" key="5">
    <source>
        <dbReference type="Proteomes" id="UP000325577"/>
    </source>
</evidence>
<dbReference type="OrthoDB" id="42736at2759"/>
<sequence length="77" mass="8317">MEEEGSCAPGIVEYNTIIDGLCKGRLMTVALELISEMIGKGIPPNLVSYNCLIQGTCNCETRRQLLISSILNLGSNN</sequence>
<dbReference type="Proteomes" id="UP000325577">
    <property type="component" value="Linkage Group LG10"/>
</dbReference>
<dbReference type="AlphaFoldDB" id="A0A5J5BQE7"/>
<dbReference type="InterPro" id="IPR002885">
    <property type="entry name" value="PPR_rpt"/>
</dbReference>
<keyword evidence="2" id="KW-0677">Repeat</keyword>
<proteinExistence type="inferred from homology"/>
<name>A0A5J5BQE7_9ASTE</name>
<dbReference type="PANTHER" id="PTHR47941">
    <property type="entry name" value="PENTATRICOPEPTIDE REPEAT-CONTAINING PROTEIN 3, MITOCHONDRIAL"/>
    <property type="match status" value="1"/>
</dbReference>
<feature type="repeat" description="PPR" evidence="3">
    <location>
        <begin position="10"/>
        <end position="44"/>
    </location>
</feature>
<dbReference type="Gene3D" id="1.25.40.10">
    <property type="entry name" value="Tetratricopeptide repeat domain"/>
    <property type="match status" value="1"/>
</dbReference>
<dbReference type="NCBIfam" id="TIGR00756">
    <property type="entry name" value="PPR"/>
    <property type="match status" value="1"/>
</dbReference>
<evidence type="ECO:0000256" key="2">
    <source>
        <dbReference type="ARBA" id="ARBA00022737"/>
    </source>
</evidence>
<comment type="similarity">
    <text evidence="1">Belongs to the PPR family. P subfamily.</text>
</comment>
<organism evidence="4 5">
    <name type="scientific">Nyssa sinensis</name>
    <dbReference type="NCBI Taxonomy" id="561372"/>
    <lineage>
        <taxon>Eukaryota</taxon>
        <taxon>Viridiplantae</taxon>
        <taxon>Streptophyta</taxon>
        <taxon>Embryophyta</taxon>
        <taxon>Tracheophyta</taxon>
        <taxon>Spermatophyta</taxon>
        <taxon>Magnoliopsida</taxon>
        <taxon>eudicotyledons</taxon>
        <taxon>Gunneridae</taxon>
        <taxon>Pentapetalae</taxon>
        <taxon>asterids</taxon>
        <taxon>Cornales</taxon>
        <taxon>Nyssaceae</taxon>
        <taxon>Nyssa</taxon>
    </lineage>
</organism>
<dbReference type="EMBL" id="CM018033">
    <property type="protein sequence ID" value="KAA8544874.1"/>
    <property type="molecule type" value="Genomic_DNA"/>
</dbReference>
<evidence type="ECO:0000313" key="4">
    <source>
        <dbReference type="EMBL" id="KAA8544874.1"/>
    </source>
</evidence>
<protein>
    <recommendedName>
        <fullName evidence="6">Pentatricopeptide repeat-containing protein</fullName>
    </recommendedName>
</protein>
<dbReference type="InterPro" id="IPR011990">
    <property type="entry name" value="TPR-like_helical_dom_sf"/>
</dbReference>
<accession>A0A5J5BQE7</accession>
<reference evidence="4 5" key="1">
    <citation type="submission" date="2019-09" db="EMBL/GenBank/DDBJ databases">
        <title>A chromosome-level genome assembly of the Chinese tupelo Nyssa sinensis.</title>
        <authorList>
            <person name="Yang X."/>
            <person name="Kang M."/>
            <person name="Yang Y."/>
            <person name="Xiong H."/>
            <person name="Wang M."/>
            <person name="Zhang Z."/>
            <person name="Wang Z."/>
            <person name="Wu H."/>
            <person name="Ma T."/>
            <person name="Liu J."/>
            <person name="Xi Z."/>
        </authorList>
    </citation>
    <scope>NUCLEOTIDE SEQUENCE [LARGE SCALE GENOMIC DNA]</scope>
    <source>
        <strain evidence="4">J267</strain>
        <tissue evidence="4">Leaf</tissue>
    </source>
</reference>
<dbReference type="PROSITE" id="PS51375">
    <property type="entry name" value="PPR"/>
    <property type="match status" value="1"/>
</dbReference>
<dbReference type="Pfam" id="PF13041">
    <property type="entry name" value="PPR_2"/>
    <property type="match status" value="1"/>
</dbReference>
<evidence type="ECO:0000256" key="3">
    <source>
        <dbReference type="PROSITE-ProRule" id="PRU00708"/>
    </source>
</evidence>
<keyword evidence="5" id="KW-1185">Reference proteome</keyword>